<feature type="transmembrane region" description="Helical" evidence="1">
    <location>
        <begin position="47"/>
        <end position="66"/>
    </location>
</feature>
<feature type="transmembrane region" description="Helical" evidence="1">
    <location>
        <begin position="7"/>
        <end position="27"/>
    </location>
</feature>
<dbReference type="RefSeq" id="WP_053549883.1">
    <property type="nucleotide sequence ID" value="NZ_CP010802.1"/>
</dbReference>
<proteinExistence type="predicted"/>
<dbReference type="OrthoDB" id="5740556at2"/>
<dbReference type="KEGG" id="des:DSOUD_0913"/>
<reference evidence="2 3" key="1">
    <citation type="submission" date="2015-07" db="EMBL/GenBank/DDBJ databases">
        <title>Isolation and Genomic Characterization of a Novel Halophilic Metal-Reducing Deltaproteobacterium from the Deep Subsurface.</title>
        <authorList>
            <person name="Badalamenti J.P."/>
            <person name="Summers Z.M."/>
            <person name="Gralnick J.A."/>
            <person name="Bond D.R."/>
        </authorList>
    </citation>
    <scope>NUCLEOTIDE SEQUENCE [LARGE SCALE GENOMIC DNA]</scope>
    <source>
        <strain evidence="2 3">WTL</strain>
    </source>
</reference>
<evidence type="ECO:0008006" key="4">
    <source>
        <dbReference type="Google" id="ProtNLM"/>
    </source>
</evidence>
<dbReference type="InterPro" id="IPR021521">
    <property type="entry name" value="DUF3185"/>
</dbReference>
<keyword evidence="1" id="KW-0472">Membrane</keyword>
<organism evidence="2 3">
    <name type="scientific">Desulfuromonas soudanensis</name>
    <dbReference type="NCBI Taxonomy" id="1603606"/>
    <lineage>
        <taxon>Bacteria</taxon>
        <taxon>Pseudomonadati</taxon>
        <taxon>Thermodesulfobacteriota</taxon>
        <taxon>Desulfuromonadia</taxon>
        <taxon>Desulfuromonadales</taxon>
        <taxon>Desulfuromonadaceae</taxon>
        <taxon>Desulfuromonas</taxon>
    </lineage>
</organism>
<dbReference type="PATRIC" id="fig|1603606.3.peg.1004"/>
<evidence type="ECO:0000313" key="2">
    <source>
        <dbReference type="EMBL" id="ALC15699.1"/>
    </source>
</evidence>
<keyword evidence="1" id="KW-1133">Transmembrane helix</keyword>
<gene>
    <name evidence="2" type="ORF">DSOUD_0913</name>
</gene>
<sequence length="68" mass="6982">MSQSASKIIGLILLVGGAGLAFWGYQMSGSLTSELSKSLTGALPDEVMYRYIGGAVSAAVGAFLLVKK</sequence>
<keyword evidence="1" id="KW-0812">Transmembrane</keyword>
<dbReference type="AlphaFoldDB" id="A0A0M3QF69"/>
<accession>A0A0M3QF69</accession>
<evidence type="ECO:0000256" key="1">
    <source>
        <dbReference type="SAM" id="Phobius"/>
    </source>
</evidence>
<dbReference type="STRING" id="1603606.DSOUD_0913"/>
<dbReference type="EMBL" id="CP010802">
    <property type="protein sequence ID" value="ALC15699.1"/>
    <property type="molecule type" value="Genomic_DNA"/>
</dbReference>
<dbReference type="Pfam" id="PF11381">
    <property type="entry name" value="DUF3185"/>
    <property type="match status" value="1"/>
</dbReference>
<evidence type="ECO:0000313" key="3">
    <source>
        <dbReference type="Proteomes" id="UP000057158"/>
    </source>
</evidence>
<name>A0A0M3QF69_9BACT</name>
<dbReference type="Proteomes" id="UP000057158">
    <property type="component" value="Chromosome"/>
</dbReference>
<keyword evidence="3" id="KW-1185">Reference proteome</keyword>
<protein>
    <recommendedName>
        <fullName evidence="4">DUF3185 family protein</fullName>
    </recommendedName>
</protein>